<dbReference type="Pfam" id="PF00069">
    <property type="entry name" value="Pkinase"/>
    <property type="match status" value="1"/>
</dbReference>
<dbReference type="EMBL" id="JAUUTY010000037">
    <property type="protein sequence ID" value="KAK1603459.1"/>
    <property type="molecule type" value="Genomic_DNA"/>
</dbReference>
<dbReference type="Pfam" id="PF04564">
    <property type="entry name" value="U-box"/>
    <property type="match status" value="1"/>
</dbReference>
<dbReference type="InterPro" id="IPR003613">
    <property type="entry name" value="Ubox_domain"/>
</dbReference>
<feature type="compositionally biased region" description="Gly residues" evidence="6">
    <location>
        <begin position="1"/>
        <end position="12"/>
    </location>
</feature>
<keyword evidence="5" id="KW-0833">Ubl conjugation pathway</keyword>
<comment type="catalytic activity">
    <reaction evidence="1">
        <text>S-ubiquitinyl-[E2 ubiquitin-conjugating enzyme]-L-cysteine + [acceptor protein]-L-lysine = [E2 ubiquitin-conjugating enzyme]-L-cysteine + N(6)-ubiquitinyl-[acceptor protein]-L-lysine.</text>
        <dbReference type="EC" id="2.3.2.27"/>
    </reaction>
</comment>
<keyword evidence="10" id="KW-1185">Reference proteome</keyword>
<dbReference type="PROSITE" id="PS51698">
    <property type="entry name" value="U_BOX"/>
    <property type="match status" value="1"/>
</dbReference>
<evidence type="ECO:0000313" key="10">
    <source>
        <dbReference type="Proteomes" id="UP001231189"/>
    </source>
</evidence>
<keyword evidence="4" id="KW-0808">Transferase</keyword>
<dbReference type="InterPro" id="IPR000719">
    <property type="entry name" value="Prot_kinase_dom"/>
</dbReference>
<evidence type="ECO:0000259" key="7">
    <source>
        <dbReference type="PROSITE" id="PS50011"/>
    </source>
</evidence>
<evidence type="ECO:0000256" key="4">
    <source>
        <dbReference type="ARBA" id="ARBA00022679"/>
    </source>
</evidence>
<dbReference type="SUPFAM" id="SSF57850">
    <property type="entry name" value="RING/U-box"/>
    <property type="match status" value="1"/>
</dbReference>
<feature type="compositionally biased region" description="Acidic residues" evidence="6">
    <location>
        <begin position="254"/>
        <end position="265"/>
    </location>
</feature>
<protein>
    <recommendedName>
        <fullName evidence="3">RING-type E3 ubiquitin transferase</fullName>
        <ecNumber evidence="3">2.3.2.27</ecNumber>
    </recommendedName>
</protein>
<dbReference type="PANTHER" id="PTHR45647">
    <property type="entry name" value="OS02G0152300 PROTEIN"/>
    <property type="match status" value="1"/>
</dbReference>
<dbReference type="PROSITE" id="PS50011">
    <property type="entry name" value="PROTEIN_KINASE_DOM"/>
    <property type="match status" value="1"/>
</dbReference>
<evidence type="ECO:0000256" key="2">
    <source>
        <dbReference type="ARBA" id="ARBA00004906"/>
    </source>
</evidence>
<reference evidence="9" key="1">
    <citation type="submission" date="2023-07" db="EMBL/GenBank/DDBJ databases">
        <title>A chromosome-level genome assembly of Lolium multiflorum.</title>
        <authorList>
            <person name="Chen Y."/>
            <person name="Copetti D."/>
            <person name="Kolliker R."/>
            <person name="Studer B."/>
        </authorList>
    </citation>
    <scope>NUCLEOTIDE SEQUENCE</scope>
    <source>
        <strain evidence="9">02402/16</strain>
        <tissue evidence="9">Leaf</tissue>
    </source>
</reference>
<dbReference type="SUPFAM" id="SSF52402">
    <property type="entry name" value="Adenine nucleotide alpha hydrolases-like"/>
    <property type="match status" value="1"/>
</dbReference>
<feature type="region of interest" description="Disordered" evidence="6">
    <location>
        <begin position="1"/>
        <end position="20"/>
    </location>
</feature>
<feature type="compositionally biased region" description="Polar residues" evidence="6">
    <location>
        <begin position="236"/>
        <end position="246"/>
    </location>
</feature>
<dbReference type="Gene3D" id="3.30.40.10">
    <property type="entry name" value="Zinc/RING finger domain, C3HC4 (zinc finger)"/>
    <property type="match status" value="1"/>
</dbReference>
<evidence type="ECO:0000256" key="1">
    <source>
        <dbReference type="ARBA" id="ARBA00000900"/>
    </source>
</evidence>
<dbReference type="InterPro" id="IPR014729">
    <property type="entry name" value="Rossmann-like_a/b/a_fold"/>
</dbReference>
<evidence type="ECO:0000256" key="5">
    <source>
        <dbReference type="ARBA" id="ARBA00022786"/>
    </source>
</evidence>
<dbReference type="Proteomes" id="UP001231189">
    <property type="component" value="Unassembled WGS sequence"/>
</dbReference>
<evidence type="ECO:0000256" key="6">
    <source>
        <dbReference type="SAM" id="MobiDB-lite"/>
    </source>
</evidence>
<dbReference type="InterPro" id="IPR051348">
    <property type="entry name" value="U-box_ubiquitin_ligases"/>
</dbReference>
<sequence>MEEGCGAGSGGAGEEEDECRDQEQERAEVYCAVGKDAGKEWRANLRWVLANFPRSRHRLVLVHVHRPPRLINMMGAWVPVSQLEEHEVAAYRKLEEDRAGRALDHLLHICTSQRVHARKVVVAGDDAARALVQLVEDHGVAELVMGAAADRAYTRKMRAPRSKKAVTVQRKASASCRIWFVCKGNLVCTREASEGQNRAEPSTASTSPRSSTSDYSRSKASLHGDGDGEPLGSMHDTATATVSLRRTPSRDGSDSAEDSGNEEAAAEARRVQDVNEDPPTPSHDGSDDANEMDDALREKLRDAIMEARNLKQEAYEETRRRQKADRDLTEASRLARDAERSWQAEARRRKEAEERLARERAAMEQDRRELDAILEKIREVDGRSAELELEIAGSERAMGELGARMSESCSVLDALRLERISEEPVASMPTVEAEVEVAGDQGLGFLRLGLSELEEATNSFGESARIGGGVYRGTLRGMSVAVKVISPDVAVDEARFVRAVDAMTRARHPGLITVVGACPEARAVVHEFVQGGSLEDRLSGDASRLPWHARCGVAYRTCAALAYLHSIGTVHGDVRPANILLDDERCSSSKLAGLGMRSLAVPKGVGDMALAYVDPRWLATGEEPTPLCDVHALGVVLLQLVTGMPAFAAKKAARDAADGHAPWHEVVDARGGGWPMERATEVALLGLRCIDDVTGDGAPPRQGPGEMLEEARAVLEAATSAAPGRTWSSLSSSSAAASDGGAPSYFLCPILKEVMRDPQIAGDGFTYEAEAMREWLGSGHDTSPMTNLKLPSDELVPNHALRAAIQEWRHTRPRSSSCGRFL</sequence>
<name>A0AAD8QK67_LOLMU</name>
<dbReference type="CDD" id="cd16655">
    <property type="entry name" value="RING-Ubox_WDSUB1-like"/>
    <property type="match status" value="1"/>
</dbReference>
<dbReference type="CDD" id="cd01989">
    <property type="entry name" value="USP_STK_Ubox_N"/>
    <property type="match status" value="1"/>
</dbReference>
<feature type="domain" description="U-box" evidence="8">
    <location>
        <begin position="741"/>
        <end position="815"/>
    </location>
</feature>
<evidence type="ECO:0000259" key="8">
    <source>
        <dbReference type="PROSITE" id="PS51698"/>
    </source>
</evidence>
<dbReference type="PANTHER" id="PTHR45647:SF94">
    <property type="entry name" value="OS02G0822900 PROTEIN"/>
    <property type="match status" value="1"/>
</dbReference>
<organism evidence="9 10">
    <name type="scientific">Lolium multiflorum</name>
    <name type="common">Italian ryegrass</name>
    <name type="synonym">Lolium perenne subsp. multiflorum</name>
    <dbReference type="NCBI Taxonomy" id="4521"/>
    <lineage>
        <taxon>Eukaryota</taxon>
        <taxon>Viridiplantae</taxon>
        <taxon>Streptophyta</taxon>
        <taxon>Embryophyta</taxon>
        <taxon>Tracheophyta</taxon>
        <taxon>Spermatophyta</taxon>
        <taxon>Magnoliopsida</taxon>
        <taxon>Liliopsida</taxon>
        <taxon>Poales</taxon>
        <taxon>Poaceae</taxon>
        <taxon>BOP clade</taxon>
        <taxon>Pooideae</taxon>
        <taxon>Poodae</taxon>
        <taxon>Poeae</taxon>
        <taxon>Poeae Chloroplast Group 2 (Poeae type)</taxon>
        <taxon>Loliodinae</taxon>
        <taxon>Loliinae</taxon>
        <taxon>Lolium</taxon>
    </lineage>
</organism>
<dbReference type="Gene3D" id="3.40.50.620">
    <property type="entry name" value="HUPs"/>
    <property type="match status" value="1"/>
</dbReference>
<dbReference type="SUPFAM" id="SSF56112">
    <property type="entry name" value="Protein kinase-like (PK-like)"/>
    <property type="match status" value="1"/>
</dbReference>
<dbReference type="Gene3D" id="1.10.510.10">
    <property type="entry name" value="Transferase(Phosphotransferase) domain 1"/>
    <property type="match status" value="1"/>
</dbReference>
<feature type="domain" description="Protein kinase" evidence="7">
    <location>
        <begin position="432"/>
        <end position="715"/>
    </location>
</feature>
<feature type="compositionally biased region" description="Low complexity" evidence="6">
    <location>
        <begin position="201"/>
        <end position="221"/>
    </location>
</feature>
<gene>
    <name evidence="9" type="ORF">QYE76_037771</name>
</gene>
<dbReference type="GO" id="GO:0016567">
    <property type="term" value="P:protein ubiquitination"/>
    <property type="evidence" value="ECO:0007669"/>
    <property type="project" value="InterPro"/>
</dbReference>
<dbReference type="AlphaFoldDB" id="A0AAD8QK67"/>
<comment type="pathway">
    <text evidence="2">Protein modification; protein ubiquitination.</text>
</comment>
<proteinExistence type="predicted"/>
<accession>A0AAD8QK67</accession>
<dbReference type="EC" id="2.3.2.27" evidence="3"/>
<dbReference type="InterPro" id="IPR011009">
    <property type="entry name" value="Kinase-like_dom_sf"/>
</dbReference>
<dbReference type="GO" id="GO:0061630">
    <property type="term" value="F:ubiquitin protein ligase activity"/>
    <property type="evidence" value="ECO:0007669"/>
    <property type="project" value="UniProtKB-EC"/>
</dbReference>
<feature type="region of interest" description="Disordered" evidence="6">
    <location>
        <begin position="192"/>
        <end position="292"/>
    </location>
</feature>
<dbReference type="SMART" id="SM00504">
    <property type="entry name" value="Ubox"/>
    <property type="match status" value="1"/>
</dbReference>
<evidence type="ECO:0000256" key="3">
    <source>
        <dbReference type="ARBA" id="ARBA00012483"/>
    </source>
</evidence>
<dbReference type="GO" id="GO:0004672">
    <property type="term" value="F:protein kinase activity"/>
    <property type="evidence" value="ECO:0007669"/>
    <property type="project" value="InterPro"/>
</dbReference>
<evidence type="ECO:0000313" key="9">
    <source>
        <dbReference type="EMBL" id="KAK1603459.1"/>
    </source>
</evidence>
<dbReference type="InterPro" id="IPR013083">
    <property type="entry name" value="Znf_RING/FYVE/PHD"/>
</dbReference>
<feature type="region of interest" description="Disordered" evidence="6">
    <location>
        <begin position="313"/>
        <end position="347"/>
    </location>
</feature>
<comment type="caution">
    <text evidence="9">The sequence shown here is derived from an EMBL/GenBank/DDBJ whole genome shotgun (WGS) entry which is preliminary data.</text>
</comment>
<dbReference type="GO" id="GO:0005524">
    <property type="term" value="F:ATP binding"/>
    <property type="evidence" value="ECO:0007669"/>
    <property type="project" value="InterPro"/>
</dbReference>